<evidence type="ECO:0000256" key="2">
    <source>
        <dbReference type="ARBA" id="ARBA00022840"/>
    </source>
</evidence>
<dbReference type="InterPro" id="IPR058031">
    <property type="entry name" value="AAA_lid_NorR"/>
</dbReference>
<dbReference type="SUPFAM" id="SSF52540">
    <property type="entry name" value="P-loop containing nucleoside triphosphate hydrolases"/>
    <property type="match status" value="1"/>
</dbReference>
<name>A0A1F6TKE9_9PROT</name>
<comment type="caution">
    <text evidence="7">The sequence shown here is derived from an EMBL/GenBank/DDBJ whole genome shotgun (WGS) entry which is preliminary data.</text>
</comment>
<dbReference type="STRING" id="1817760.A2151_06505"/>
<evidence type="ECO:0000256" key="1">
    <source>
        <dbReference type="ARBA" id="ARBA00022741"/>
    </source>
</evidence>
<dbReference type="InterPro" id="IPR027417">
    <property type="entry name" value="P-loop_NTPase"/>
</dbReference>
<dbReference type="InterPro" id="IPR011006">
    <property type="entry name" value="CheY-like_superfamily"/>
</dbReference>
<dbReference type="PRINTS" id="PR01590">
    <property type="entry name" value="HTHFIS"/>
</dbReference>
<dbReference type="GO" id="GO:0006355">
    <property type="term" value="P:regulation of DNA-templated transcription"/>
    <property type="evidence" value="ECO:0007669"/>
    <property type="project" value="InterPro"/>
</dbReference>
<dbReference type="Gene3D" id="3.40.50.2300">
    <property type="match status" value="1"/>
</dbReference>
<keyword evidence="5" id="KW-0804">Transcription</keyword>
<dbReference type="CDD" id="cd00009">
    <property type="entry name" value="AAA"/>
    <property type="match status" value="1"/>
</dbReference>
<organism evidence="7 8">
    <name type="scientific">Candidatus Muproteobacteria bacterium RBG_16_65_34</name>
    <dbReference type="NCBI Taxonomy" id="1817760"/>
    <lineage>
        <taxon>Bacteria</taxon>
        <taxon>Pseudomonadati</taxon>
        <taxon>Pseudomonadota</taxon>
        <taxon>Candidatus Muproteobacteria</taxon>
    </lineage>
</organism>
<dbReference type="Gene3D" id="1.10.8.60">
    <property type="match status" value="1"/>
</dbReference>
<keyword evidence="2" id="KW-0067">ATP-binding</keyword>
<dbReference type="FunFam" id="3.40.50.300:FF:000006">
    <property type="entry name" value="DNA-binding transcriptional regulator NtrC"/>
    <property type="match status" value="1"/>
</dbReference>
<keyword evidence="4" id="KW-0238">DNA-binding</keyword>
<evidence type="ECO:0000256" key="3">
    <source>
        <dbReference type="ARBA" id="ARBA00023015"/>
    </source>
</evidence>
<dbReference type="InterPro" id="IPR002078">
    <property type="entry name" value="Sigma_54_int"/>
</dbReference>
<keyword evidence="1" id="KW-0547">Nucleotide-binding</keyword>
<evidence type="ECO:0000256" key="4">
    <source>
        <dbReference type="ARBA" id="ARBA00023125"/>
    </source>
</evidence>
<feature type="domain" description="Sigma-54 factor interaction" evidence="6">
    <location>
        <begin position="137"/>
        <end position="365"/>
    </location>
</feature>
<dbReference type="GO" id="GO:0043565">
    <property type="term" value="F:sequence-specific DNA binding"/>
    <property type="evidence" value="ECO:0007669"/>
    <property type="project" value="InterPro"/>
</dbReference>
<dbReference type="GO" id="GO:0005524">
    <property type="term" value="F:ATP binding"/>
    <property type="evidence" value="ECO:0007669"/>
    <property type="project" value="UniProtKB-KW"/>
</dbReference>
<dbReference type="PROSITE" id="PS00676">
    <property type="entry name" value="SIGMA54_INTERACT_2"/>
    <property type="match status" value="1"/>
</dbReference>
<proteinExistence type="predicted"/>
<dbReference type="InterPro" id="IPR009057">
    <property type="entry name" value="Homeodomain-like_sf"/>
</dbReference>
<dbReference type="Proteomes" id="UP000178885">
    <property type="component" value="Unassembled WGS sequence"/>
</dbReference>
<dbReference type="Pfam" id="PF25601">
    <property type="entry name" value="AAA_lid_14"/>
    <property type="match status" value="1"/>
</dbReference>
<protein>
    <submittedName>
        <fullName evidence="7">Sigma-54-dependent Fis family transcriptional regulator</fullName>
    </submittedName>
</protein>
<dbReference type="Pfam" id="PF02954">
    <property type="entry name" value="HTH_8"/>
    <property type="match status" value="1"/>
</dbReference>
<dbReference type="PANTHER" id="PTHR32071">
    <property type="entry name" value="TRANSCRIPTIONAL REGULATORY PROTEIN"/>
    <property type="match status" value="1"/>
</dbReference>
<keyword evidence="3" id="KW-0805">Transcription regulation</keyword>
<accession>A0A1F6TKE9</accession>
<dbReference type="PANTHER" id="PTHR32071:SF117">
    <property type="entry name" value="PTS-DEPENDENT DIHYDROXYACETONE KINASE OPERON REGULATORY PROTEIN-RELATED"/>
    <property type="match status" value="1"/>
</dbReference>
<gene>
    <name evidence="7" type="ORF">A2151_06505</name>
</gene>
<dbReference type="PROSITE" id="PS50045">
    <property type="entry name" value="SIGMA54_INTERACT_4"/>
    <property type="match status" value="1"/>
</dbReference>
<dbReference type="InterPro" id="IPR025943">
    <property type="entry name" value="Sigma_54_int_dom_ATP-bd_2"/>
</dbReference>
<dbReference type="SMART" id="SM00382">
    <property type="entry name" value="AAA"/>
    <property type="match status" value="1"/>
</dbReference>
<reference evidence="7 8" key="1">
    <citation type="journal article" date="2016" name="Nat. Commun.">
        <title>Thousands of microbial genomes shed light on interconnected biogeochemical processes in an aquifer system.</title>
        <authorList>
            <person name="Anantharaman K."/>
            <person name="Brown C.T."/>
            <person name="Hug L.A."/>
            <person name="Sharon I."/>
            <person name="Castelle C.J."/>
            <person name="Probst A.J."/>
            <person name="Thomas B.C."/>
            <person name="Singh A."/>
            <person name="Wilkins M.J."/>
            <person name="Karaoz U."/>
            <person name="Brodie E.L."/>
            <person name="Williams K.H."/>
            <person name="Hubbard S.S."/>
            <person name="Banfield J.F."/>
        </authorList>
    </citation>
    <scope>NUCLEOTIDE SEQUENCE [LARGE SCALE GENOMIC DNA]</scope>
</reference>
<dbReference type="InterPro" id="IPR010518">
    <property type="entry name" value="FleQ"/>
</dbReference>
<dbReference type="PROSITE" id="PS00675">
    <property type="entry name" value="SIGMA54_INTERACT_1"/>
    <property type="match status" value="1"/>
</dbReference>
<dbReference type="SUPFAM" id="SSF46689">
    <property type="entry name" value="Homeodomain-like"/>
    <property type="match status" value="1"/>
</dbReference>
<dbReference type="EMBL" id="MFSU01000100">
    <property type="protein sequence ID" value="OGI45607.1"/>
    <property type="molecule type" value="Genomic_DNA"/>
</dbReference>
<dbReference type="InterPro" id="IPR002197">
    <property type="entry name" value="HTH_Fis"/>
</dbReference>
<dbReference type="Pfam" id="PF00158">
    <property type="entry name" value="Sigma54_activat"/>
    <property type="match status" value="1"/>
</dbReference>
<dbReference type="InterPro" id="IPR025662">
    <property type="entry name" value="Sigma_54_int_dom_ATP-bd_1"/>
</dbReference>
<dbReference type="SUPFAM" id="SSF52172">
    <property type="entry name" value="CheY-like"/>
    <property type="match status" value="1"/>
</dbReference>
<evidence type="ECO:0000313" key="8">
    <source>
        <dbReference type="Proteomes" id="UP000178885"/>
    </source>
</evidence>
<evidence type="ECO:0000313" key="7">
    <source>
        <dbReference type="EMBL" id="OGI45607.1"/>
    </source>
</evidence>
<evidence type="ECO:0000256" key="5">
    <source>
        <dbReference type="ARBA" id="ARBA00023163"/>
    </source>
</evidence>
<sequence length="479" mass="53003">MALLVIDADEGRRQHFKELLEFLDCGPVLAADGVAWRGFVEIGNSLQAVLLGPGTGAEEQAKLLETIRQLRPHLPVLLCREKDADLLSDHDPSNGYLRLLETPIRYAQVAHALQQARSYVEGRQPHSGRDPELFRSLVGKSAGIIEVRRLIEQVANSDTTVLILGESGTGKEVVARNLHYHSARRGKPFVPINCGAIPSDLLESELFGHEKGAFTGAITARQGRFELAEGGTLFLDEIGDMSLTMQVKLLRVIQERVLERVGSNRSIHVDVRIIAATHRNLEEDIETGRFREDLYYRLHVFPIEMPPLRSRSEDIPLLVAELNARNLRERGVSVKIAPAAMYSLQQYPWLGNVRELANLIERLAILYPNGMVDIKDLPARYRMTSDAPVAVPEGPAASGGDPAVAIATLPRGGIDLKEHLNSIEYNLIMQALSEAGGVVAHAAELLKLRRTTLVEKLRKYGVRAEPPRQNIDEISVANE</sequence>
<dbReference type="Gene3D" id="1.10.10.60">
    <property type="entry name" value="Homeodomain-like"/>
    <property type="match status" value="1"/>
</dbReference>
<dbReference type="InterPro" id="IPR003593">
    <property type="entry name" value="AAA+_ATPase"/>
</dbReference>
<dbReference type="Gene3D" id="3.40.50.300">
    <property type="entry name" value="P-loop containing nucleotide triphosphate hydrolases"/>
    <property type="match status" value="1"/>
</dbReference>
<evidence type="ECO:0000259" key="6">
    <source>
        <dbReference type="PROSITE" id="PS50045"/>
    </source>
</evidence>
<dbReference type="Pfam" id="PF06490">
    <property type="entry name" value="FleQ"/>
    <property type="match status" value="1"/>
</dbReference>
<dbReference type="AlphaFoldDB" id="A0A1F6TKE9"/>